<dbReference type="InterPro" id="IPR000007">
    <property type="entry name" value="Tubby_C"/>
</dbReference>
<feature type="compositionally biased region" description="Polar residues" evidence="3">
    <location>
        <begin position="623"/>
        <end position="632"/>
    </location>
</feature>
<dbReference type="SUPFAM" id="SSF50960">
    <property type="entry name" value="TolB, C-terminal domain"/>
    <property type="match status" value="1"/>
</dbReference>
<dbReference type="Proteomes" id="UP001142055">
    <property type="component" value="Chromosome 4"/>
</dbReference>
<feature type="compositionally biased region" description="Acidic residues" evidence="3">
    <location>
        <begin position="56"/>
        <end position="69"/>
    </location>
</feature>
<evidence type="ECO:0000256" key="2">
    <source>
        <dbReference type="PROSITE-ProRule" id="PRU00221"/>
    </source>
</evidence>
<feature type="compositionally biased region" description="Low complexity" evidence="3">
    <location>
        <begin position="730"/>
        <end position="742"/>
    </location>
</feature>
<evidence type="ECO:0000259" key="4">
    <source>
        <dbReference type="Pfam" id="PF01167"/>
    </source>
</evidence>
<dbReference type="PANTHER" id="PTHR16517:SF2">
    <property type="entry name" value="TUBBY-RELATED PROTEIN 4"/>
    <property type="match status" value="1"/>
</dbReference>
<keyword evidence="6" id="KW-1185">Reference proteome</keyword>
<feature type="compositionally biased region" description="Basic residues" evidence="3">
    <location>
        <begin position="104"/>
        <end position="116"/>
    </location>
</feature>
<dbReference type="PROSITE" id="PS50082">
    <property type="entry name" value="WD_REPEATS_2"/>
    <property type="match status" value="1"/>
</dbReference>
<feature type="region of interest" description="Disordered" evidence="3">
    <location>
        <begin position="604"/>
        <end position="632"/>
    </location>
</feature>
<keyword evidence="2" id="KW-0853">WD repeat</keyword>
<dbReference type="InterPro" id="IPR025659">
    <property type="entry name" value="Tubby-like_C"/>
</dbReference>
<comment type="caution">
    <text evidence="5">The sequence shown here is derived from an EMBL/GenBank/DDBJ whole genome shotgun (WGS) entry which is preliminary data.</text>
</comment>
<dbReference type="InterPro" id="IPR001680">
    <property type="entry name" value="WD40_rpt"/>
</dbReference>
<gene>
    <name evidence="5" type="ORF">RDWZM_010417</name>
</gene>
<feature type="compositionally biased region" description="Polar residues" evidence="3">
    <location>
        <begin position="1123"/>
        <end position="1146"/>
    </location>
</feature>
<sequence>MFVRFEPIRRPNSYSDSPITCLSWMNNDPETGNNNNEIEQSNTNTINDGTIRDNGDNDTLEPTINDDIDLNNNQLSHNQHNIRSIPRPNSVQHNHDDGSSMNNRRTKQRQRSKHIHLKDNNNKFDDDDELIAKDGWLATGTSRGVVGVSYTTTKPNQYFVSTGLIPPNPGQSRLEHSSHLVREAQQQQQQPIDGQSNDGNIVHCPRTRLPLRTNYNLRGHRSELMFVRWNEPYQKLATCDENGVIFIWIKYEGRWSIELINDRNTRVTDIAWSHDGPVSFIDGTVFIMKSYDDLDPKLIRTDLIGLKMDWTNDGRVLAIGGHRLVRADSPMDRFIYSNVINFYSVKAFSTDRYLMTILVRPIRSIVLQCDHHQLTAMTWGNQDQRIYVACGQTLLIGWIFHNIPSLTFLCCNQINKCLRDNDETKLDSLHLPEPIKTSIRDLFTSTVCCYLPDYRRIREFVFRPPANGTRLYCTLVRHDDDHNNSGGNQTTTTPSTTSSATSTTTTTNSTFTSIDNIDTISSSTYILYLEYLGGLVPILKGKRSSKLKPEFIIFDPQHNSNVRPDQLKPKILSTYNTVNNSSESEYDEAPSFIFSYLTPRARRRYRRARSQQDSPVRRRSHNGNHNNIDANMRHNNTTMFNIGTNVAVVSDRSSQMLPIGEELPEQRKIVLIASNIWGTKFKFLGLSSMLPSRLGTMNYRTSFLHLQPRQMGLMIKELNRQNTCTETVTSSSSSSISSSSSSMKNNENIRRSDRHLTNGIRVNQSLSCGETSDSDSDMSITAIDSYFMNHHQPGRRDELGTPAVVPISSPRLLRNSLLLSSATVPEHLNVQPIQSSVRSSEQFMPLELNESSNEHQSIEPNDELQSEIEQMVIPARYINDEFLTLHIGDSGGRPTYSMEITCSPQLNQRITPRVTSTTAATTSATTTTTTTTEYYPVQVSSDEPTVATTTTTTTATSHTNTFVRQFKHQTFQSESPKHVSYFYWQTPISSLAKLGSPNISPSKNIRQILKESPRKSSVSFCSSEFSTPTKSYVEKHGTNGGTLAHHPPSSLKIGGGDSGGIHCNQDDSIYQSRIRCVNRSKSNLIHRSPSHSNVGTCVDTFGGQTATQRRMQFRNIDNHGRSSKSFESSSLIVQCSNDDSQTQSSSHHLDEVEQVVKLLSDKLQLQQSSIVNMGSNPIHLEPRCEIISAAAAVQSNRRNSLPFQRNNTNEPDLRQRTITLNHNHHHHHQQQRHEMRSLPSSPLPNSITNRIAENIESSQQQTTTALMTNRRKSNGRHFFNSPNVIRRMRRKLSYLDCSSEDETSDDDDDVLNERCKRNVINGRWKQKQDELQQQRQLGTTINNTTPKKKNKTKKNKSINDNNIEELAGKMFELRNKAPLWNEVTQVYQLDFGGRVTQESAKNFQIESNEQQVMQFGRIDRNAYTLDFEYPFSAIQALSVALANVTQRFK</sequence>
<evidence type="ECO:0000256" key="1">
    <source>
        <dbReference type="ARBA" id="ARBA00007129"/>
    </source>
</evidence>
<feature type="region of interest" description="Disordered" evidence="3">
    <location>
        <begin position="1119"/>
        <end position="1148"/>
    </location>
</feature>
<evidence type="ECO:0000256" key="3">
    <source>
        <dbReference type="SAM" id="MobiDB-lite"/>
    </source>
</evidence>
<dbReference type="Gene3D" id="3.20.90.10">
    <property type="entry name" value="Tubby Protein, Chain A"/>
    <property type="match status" value="1"/>
</dbReference>
<feature type="compositionally biased region" description="Low complexity" evidence="3">
    <location>
        <begin position="26"/>
        <end position="47"/>
    </location>
</feature>
<dbReference type="Gene3D" id="2.130.10.10">
    <property type="entry name" value="YVTN repeat-like/Quinoprotein amine dehydrogenase"/>
    <property type="match status" value="1"/>
</dbReference>
<name>A0A9Q0LZ57_BLOTA</name>
<feature type="domain" description="Tubby C-terminal" evidence="4">
    <location>
        <begin position="1325"/>
        <end position="1443"/>
    </location>
</feature>
<organism evidence="5 6">
    <name type="scientific">Blomia tropicalis</name>
    <name type="common">Mite</name>
    <dbReference type="NCBI Taxonomy" id="40697"/>
    <lineage>
        <taxon>Eukaryota</taxon>
        <taxon>Metazoa</taxon>
        <taxon>Ecdysozoa</taxon>
        <taxon>Arthropoda</taxon>
        <taxon>Chelicerata</taxon>
        <taxon>Arachnida</taxon>
        <taxon>Acari</taxon>
        <taxon>Acariformes</taxon>
        <taxon>Sarcoptiformes</taxon>
        <taxon>Astigmata</taxon>
        <taxon>Glycyphagoidea</taxon>
        <taxon>Echimyopodidae</taxon>
        <taxon>Blomia</taxon>
    </lineage>
</organism>
<dbReference type="SUPFAM" id="SSF54518">
    <property type="entry name" value="Tubby C-terminal domain-like"/>
    <property type="match status" value="2"/>
</dbReference>
<evidence type="ECO:0000313" key="5">
    <source>
        <dbReference type="EMBL" id="KAJ6215917.1"/>
    </source>
</evidence>
<protein>
    <recommendedName>
        <fullName evidence="4">Tubby C-terminal domain-containing protein</fullName>
    </recommendedName>
</protein>
<feature type="compositionally biased region" description="Basic and acidic residues" evidence="3">
    <location>
        <begin position="173"/>
        <end position="182"/>
    </location>
</feature>
<feature type="region of interest" description="Disordered" evidence="3">
    <location>
        <begin position="726"/>
        <end position="754"/>
    </location>
</feature>
<feature type="region of interest" description="Disordered" evidence="3">
    <location>
        <begin position="483"/>
        <end position="508"/>
    </location>
</feature>
<feature type="compositionally biased region" description="Low complexity" evidence="3">
    <location>
        <begin position="70"/>
        <end position="81"/>
    </location>
</feature>
<feature type="region of interest" description="Disordered" evidence="3">
    <location>
        <begin position="1257"/>
        <end position="1282"/>
    </location>
</feature>
<feature type="compositionally biased region" description="Low complexity" evidence="3">
    <location>
        <begin position="490"/>
        <end position="508"/>
    </location>
</feature>
<feature type="compositionally biased region" description="Polar residues" evidence="3">
    <location>
        <begin position="1257"/>
        <end position="1267"/>
    </location>
</feature>
<dbReference type="InterPro" id="IPR015943">
    <property type="entry name" value="WD40/YVTN_repeat-like_dom_sf"/>
</dbReference>
<feature type="compositionally biased region" description="Low complexity" evidence="3">
    <location>
        <begin position="1333"/>
        <end position="1345"/>
    </location>
</feature>
<dbReference type="EMBL" id="JAPWDV010000004">
    <property type="protein sequence ID" value="KAJ6215917.1"/>
    <property type="molecule type" value="Genomic_DNA"/>
</dbReference>
<comment type="similarity">
    <text evidence="1">Belongs to the TUB family.</text>
</comment>
<feature type="compositionally biased region" description="Basic residues" evidence="3">
    <location>
        <begin position="1346"/>
        <end position="1356"/>
    </location>
</feature>
<feature type="region of interest" description="Disordered" evidence="3">
    <location>
        <begin position="25"/>
        <end position="120"/>
    </location>
</feature>
<feature type="repeat" description="WD" evidence="2">
    <location>
        <begin position="217"/>
        <end position="248"/>
    </location>
</feature>
<feature type="region of interest" description="Disordered" evidence="3">
    <location>
        <begin position="1"/>
        <end position="20"/>
    </location>
</feature>
<dbReference type="PANTHER" id="PTHR16517">
    <property type="entry name" value="TUBBY-RELATED"/>
    <property type="match status" value="1"/>
</dbReference>
<evidence type="ECO:0000313" key="6">
    <source>
        <dbReference type="Proteomes" id="UP001142055"/>
    </source>
</evidence>
<feature type="region of interest" description="Disordered" evidence="3">
    <location>
        <begin position="167"/>
        <end position="201"/>
    </location>
</feature>
<dbReference type="Pfam" id="PF01167">
    <property type="entry name" value="Tub"/>
    <property type="match status" value="1"/>
</dbReference>
<reference evidence="5" key="1">
    <citation type="submission" date="2022-12" db="EMBL/GenBank/DDBJ databases">
        <title>Genome assemblies of Blomia tropicalis.</title>
        <authorList>
            <person name="Cui Y."/>
        </authorList>
    </citation>
    <scope>NUCLEOTIDE SEQUENCE</scope>
    <source>
        <tissue evidence="5">Adult mites</tissue>
    </source>
</reference>
<proteinExistence type="inferred from homology"/>
<dbReference type="OMA" id="RCYCTIR"/>
<accession>A0A9Q0LZ57</accession>
<feature type="region of interest" description="Disordered" evidence="3">
    <location>
        <begin position="1326"/>
        <end position="1359"/>
    </location>
</feature>